<gene>
    <name evidence="1" type="ORF">7AX1_97</name>
</gene>
<name>A0A2H4J3V9_9CAUD</name>
<dbReference type="EMBL" id="MF417868">
    <property type="protein sequence ID" value="ASN67927.1"/>
    <property type="molecule type" value="Genomic_DNA"/>
</dbReference>
<proteinExistence type="predicted"/>
<protein>
    <submittedName>
        <fullName evidence="1">Uncharacterized protein</fullName>
    </submittedName>
</protein>
<sequence>MEINIIETRMNQFVGKYTPDASKDKIKELSLGFIGFINVIEELGVDKDELKDVLMKYKAENRYNEGIKNEEVYQKLKKNLKGTIGLTTRFYFDFMLYLERGSDE</sequence>
<accession>A0A2H4J3V9</accession>
<reference evidence="1" key="1">
    <citation type="submission" date="2017-06" db="EMBL/GenBank/DDBJ databases">
        <title>Novel phages from South African skin metaviromes.</title>
        <authorList>
            <person name="van Zyl L.J."/>
            <person name="Abrahams Y."/>
            <person name="Stander E.A."/>
            <person name="Kirby B.M."/>
            <person name="Clavaud C."/>
            <person name="Farcet C."/>
            <person name="Breton L."/>
            <person name="Trindade M.I."/>
        </authorList>
    </citation>
    <scope>NUCLEOTIDE SEQUENCE</scope>
</reference>
<evidence type="ECO:0000313" key="1">
    <source>
        <dbReference type="EMBL" id="ASN67927.1"/>
    </source>
</evidence>
<organism evidence="1">
    <name type="scientific">uncultured Caudovirales phage</name>
    <dbReference type="NCBI Taxonomy" id="2100421"/>
    <lineage>
        <taxon>Viruses</taxon>
        <taxon>Duplodnaviria</taxon>
        <taxon>Heunggongvirae</taxon>
        <taxon>Uroviricota</taxon>
        <taxon>Caudoviricetes</taxon>
        <taxon>Peduoviridae</taxon>
        <taxon>Maltschvirus</taxon>
        <taxon>Maltschvirus maltsch</taxon>
    </lineage>
</organism>